<comment type="caution">
    <text evidence="9">The sequence shown here is derived from an EMBL/GenBank/DDBJ whole genome shotgun (WGS) entry which is preliminary data.</text>
</comment>
<dbReference type="GO" id="GO:0030288">
    <property type="term" value="C:outer membrane-bounded periplasmic space"/>
    <property type="evidence" value="ECO:0007669"/>
    <property type="project" value="TreeGrafter"/>
</dbReference>
<dbReference type="InterPro" id="IPR006143">
    <property type="entry name" value="RND_pump_MFP"/>
</dbReference>
<dbReference type="Pfam" id="PF11604">
    <property type="entry name" value="CusF_Ec"/>
    <property type="match status" value="1"/>
</dbReference>
<dbReference type="InterPro" id="IPR058790">
    <property type="entry name" value="BSH_CusB"/>
</dbReference>
<dbReference type="NCBIfam" id="TIGR01730">
    <property type="entry name" value="RND_mfp"/>
    <property type="match status" value="1"/>
</dbReference>
<evidence type="ECO:0000259" key="8">
    <source>
        <dbReference type="Pfam" id="PF25967"/>
    </source>
</evidence>
<evidence type="ECO:0000259" key="5">
    <source>
        <dbReference type="Pfam" id="PF25869"/>
    </source>
</evidence>
<dbReference type="Gene3D" id="6.10.140.730">
    <property type="match status" value="1"/>
</dbReference>
<gene>
    <name evidence="9" type="ORF">ABT58_13565</name>
</gene>
<feature type="domain" description="CusB-like beta-barrel" evidence="7">
    <location>
        <begin position="254"/>
        <end position="328"/>
    </location>
</feature>
<dbReference type="Gene3D" id="2.40.420.20">
    <property type="match status" value="1"/>
</dbReference>
<dbReference type="FunFam" id="2.40.30.170:FF:000010">
    <property type="entry name" value="Efflux RND transporter periplasmic adaptor subunit"/>
    <property type="match status" value="1"/>
</dbReference>
<dbReference type="Pfam" id="PF25869">
    <property type="entry name" value="3HB_CusB"/>
    <property type="match status" value="1"/>
</dbReference>
<dbReference type="InterPro" id="IPR058791">
    <property type="entry name" value="3HB_CusB"/>
</dbReference>
<dbReference type="Gene3D" id="2.40.50.320">
    <property type="entry name" value="Copper binding periplasmic protein CusF"/>
    <property type="match status" value="1"/>
</dbReference>
<dbReference type="Gene3D" id="2.40.50.100">
    <property type="match status" value="1"/>
</dbReference>
<proteinExistence type="inferred from homology"/>
<dbReference type="GO" id="GO:0022857">
    <property type="term" value="F:transmembrane transporter activity"/>
    <property type="evidence" value="ECO:0007669"/>
    <property type="project" value="InterPro"/>
</dbReference>
<dbReference type="GO" id="GO:0060003">
    <property type="term" value="P:copper ion export"/>
    <property type="evidence" value="ECO:0007669"/>
    <property type="project" value="TreeGrafter"/>
</dbReference>
<dbReference type="PANTHER" id="PTHR30097:SF15">
    <property type="entry name" value="CATION EFFLUX SYSTEM PROTEIN CUSB"/>
    <property type="match status" value="1"/>
</dbReference>
<dbReference type="GO" id="GO:0016020">
    <property type="term" value="C:membrane"/>
    <property type="evidence" value="ECO:0007669"/>
    <property type="project" value="InterPro"/>
</dbReference>
<dbReference type="PANTHER" id="PTHR30097">
    <property type="entry name" value="CATION EFFLUX SYSTEM PROTEIN CUSB"/>
    <property type="match status" value="1"/>
</dbReference>
<feature type="domain" description="Heavy metal binding" evidence="4">
    <location>
        <begin position="52"/>
        <end position="78"/>
    </location>
</feature>
<dbReference type="InterPro" id="IPR051909">
    <property type="entry name" value="MFP_Cation_Efflux"/>
</dbReference>
<dbReference type="Proteomes" id="UP000036426">
    <property type="component" value="Unassembled WGS sequence"/>
</dbReference>
<comment type="similarity">
    <text evidence="1">Belongs to the membrane fusion protein (MFP) (TC 8.A.1) family.</text>
</comment>
<evidence type="ECO:0000256" key="3">
    <source>
        <dbReference type="SAM" id="MobiDB-lite"/>
    </source>
</evidence>
<dbReference type="GO" id="GO:0046914">
    <property type="term" value="F:transition metal ion binding"/>
    <property type="evidence" value="ECO:0007669"/>
    <property type="project" value="TreeGrafter"/>
</dbReference>
<sequence>MKNTLTVAVLALAIGSAIGYYAPHFLPTSHSDHASTKNSAVKDAPASNEPLYWVAPMDPNYQRDKPGKSPMGMDLIPVYADDLKSDNADKPGTVTISPSVENNLGVKTAAVTEQALTPHIDTVGYVAFDEGQRWQINSRISGWVQRLNVTAVGETVTRGETLFEIYSPDLVRAQEELLNAKRIGNATLVNGARERLIALGVDNAQIKQILRQHKAKQAIAIKAPADGVIATLNIRQGAYVSPQQTVISGGPLDNVWIEAEVFEQQAHWIQSGTTAEIQVDALPGQQWLGTVDYIYPILDPATRTLRMRLNVTNPDGALKPNMFAKLVLIPRSETPVLVVPEQAVIRTGNMSRVVLALGDGKYRSTRIETGRSANGMMEVTQGLSPHDRVVTSAQFMLDSESSQTAELDRISQPHMHTPPTNQLIISGLVRSSMPEHKVVTIDHPAIPEWDWPAMTMDFTVSDDSDLSQLTPNLAIRFQLTKTEDGQYLVSDIQPDHSQMNHGSMDHSNMDHSNMNHSQMNHGGMTSPEVQP</sequence>
<dbReference type="InterPro" id="IPR042230">
    <property type="entry name" value="CusF_sf"/>
</dbReference>
<dbReference type="GO" id="GO:0015679">
    <property type="term" value="P:plasma membrane copper ion transport"/>
    <property type="evidence" value="ECO:0007669"/>
    <property type="project" value="TreeGrafter"/>
</dbReference>
<dbReference type="InterPro" id="IPR021647">
    <property type="entry name" value="CusF_Ec"/>
</dbReference>
<feature type="compositionally biased region" description="Polar residues" evidence="3">
    <location>
        <begin position="510"/>
        <end position="520"/>
    </location>
</feature>
<reference evidence="9 10" key="1">
    <citation type="submission" date="2015-05" db="EMBL/GenBank/DDBJ databases">
        <title>Photobacterium galathea sp. nov.</title>
        <authorList>
            <person name="Machado H."/>
            <person name="Gram L."/>
        </authorList>
    </citation>
    <scope>NUCLEOTIDE SEQUENCE [LARGE SCALE GENOMIC DNA]</scope>
    <source>
        <strain evidence="9 10">DSM 25995</strain>
    </source>
</reference>
<accession>A0A0J1GK09</accession>
<organism evidence="9 10">
    <name type="scientific">Photobacterium aphoticum</name>
    <dbReference type="NCBI Taxonomy" id="754436"/>
    <lineage>
        <taxon>Bacteria</taxon>
        <taxon>Pseudomonadati</taxon>
        <taxon>Pseudomonadota</taxon>
        <taxon>Gammaproteobacteria</taxon>
        <taxon>Vibrionales</taxon>
        <taxon>Vibrionaceae</taxon>
        <taxon>Photobacterium</taxon>
    </lineage>
</organism>
<dbReference type="InterPro" id="IPR058792">
    <property type="entry name" value="Beta-barrel_RND_2"/>
</dbReference>
<evidence type="ECO:0000313" key="9">
    <source>
        <dbReference type="EMBL" id="KLV00020.1"/>
    </source>
</evidence>
<dbReference type="EMBL" id="LDOV01000025">
    <property type="protein sequence ID" value="KLV00020.1"/>
    <property type="molecule type" value="Genomic_DNA"/>
</dbReference>
<feature type="region of interest" description="Disordered" evidence="3">
    <location>
        <begin position="493"/>
        <end position="531"/>
    </location>
</feature>
<keyword evidence="10" id="KW-1185">Reference proteome</keyword>
<dbReference type="InterPro" id="IPR045800">
    <property type="entry name" value="HMBD"/>
</dbReference>
<protein>
    <submittedName>
        <fullName evidence="9">Hemolysin D</fullName>
    </submittedName>
</protein>
<dbReference type="Pfam" id="PF25919">
    <property type="entry name" value="BSH_CusB"/>
    <property type="match status" value="1"/>
</dbReference>
<dbReference type="PATRIC" id="fig|754436.4.peg.2883"/>
<name>A0A0J1GK09_9GAMM</name>
<dbReference type="OrthoDB" id="9806939at2"/>
<dbReference type="AlphaFoldDB" id="A0A0J1GK09"/>
<evidence type="ECO:0000259" key="4">
    <source>
        <dbReference type="Pfam" id="PF19335"/>
    </source>
</evidence>
<dbReference type="InterPro" id="IPR058627">
    <property type="entry name" value="MdtA-like_C"/>
</dbReference>
<feature type="domain" description="Multidrug resistance protein MdtA-like C-terminal permuted SH3" evidence="8">
    <location>
        <begin position="336"/>
        <end position="392"/>
    </location>
</feature>
<dbReference type="SUPFAM" id="SSF111369">
    <property type="entry name" value="HlyD-like secretion proteins"/>
    <property type="match status" value="1"/>
</dbReference>
<dbReference type="Gene3D" id="2.40.30.170">
    <property type="match status" value="1"/>
</dbReference>
<feature type="domain" description="CusB-like barrel-sandwich hybrid" evidence="6">
    <location>
        <begin position="136"/>
        <end position="247"/>
    </location>
</feature>
<evidence type="ECO:0000259" key="6">
    <source>
        <dbReference type="Pfam" id="PF25919"/>
    </source>
</evidence>
<evidence type="ECO:0000313" key="10">
    <source>
        <dbReference type="Proteomes" id="UP000036426"/>
    </source>
</evidence>
<evidence type="ECO:0000256" key="1">
    <source>
        <dbReference type="ARBA" id="ARBA00009477"/>
    </source>
</evidence>
<feature type="domain" description="CusB-like three alpha-helical bundle" evidence="5">
    <location>
        <begin position="169"/>
        <end position="216"/>
    </location>
</feature>
<dbReference type="Pfam" id="PF25967">
    <property type="entry name" value="RND-MFP_C"/>
    <property type="match status" value="1"/>
</dbReference>
<evidence type="ECO:0000259" key="7">
    <source>
        <dbReference type="Pfam" id="PF25954"/>
    </source>
</evidence>
<dbReference type="RefSeq" id="WP_047874959.1">
    <property type="nucleotide sequence ID" value="NZ_BMYC01000008.1"/>
</dbReference>
<dbReference type="Pfam" id="PF25954">
    <property type="entry name" value="Beta-barrel_RND_2"/>
    <property type="match status" value="1"/>
</dbReference>
<dbReference type="Pfam" id="PF19335">
    <property type="entry name" value="HMBD"/>
    <property type="match status" value="1"/>
</dbReference>
<keyword evidence="2" id="KW-0813">Transport</keyword>
<evidence type="ECO:0000256" key="2">
    <source>
        <dbReference type="ARBA" id="ARBA00022448"/>
    </source>
</evidence>